<name>A0A176XGR3_AGRTU</name>
<dbReference type="PANTHER" id="PTHR10625:SF10">
    <property type="entry name" value="HISTONE DEACETYLASE HDAC1"/>
    <property type="match status" value="1"/>
</dbReference>
<dbReference type="Proteomes" id="UP000077098">
    <property type="component" value="Unassembled WGS sequence"/>
</dbReference>
<comment type="similarity">
    <text evidence="1">Belongs to the histone deacetylase family.</text>
</comment>
<evidence type="ECO:0000313" key="4">
    <source>
        <dbReference type="Proteomes" id="UP000077098"/>
    </source>
</evidence>
<dbReference type="PRINTS" id="PR01270">
    <property type="entry name" value="HDASUPER"/>
</dbReference>
<dbReference type="GO" id="GO:0040029">
    <property type="term" value="P:epigenetic regulation of gene expression"/>
    <property type="evidence" value="ECO:0007669"/>
    <property type="project" value="TreeGrafter"/>
</dbReference>
<organism evidence="3 4">
    <name type="scientific">Agrobacterium tumefaciens</name>
    <dbReference type="NCBI Taxonomy" id="358"/>
    <lineage>
        <taxon>Bacteria</taxon>
        <taxon>Pseudomonadati</taxon>
        <taxon>Pseudomonadota</taxon>
        <taxon>Alphaproteobacteria</taxon>
        <taxon>Hyphomicrobiales</taxon>
        <taxon>Rhizobiaceae</taxon>
        <taxon>Rhizobium/Agrobacterium group</taxon>
        <taxon>Agrobacterium</taxon>
        <taxon>Agrobacterium tumefaciens complex</taxon>
    </lineage>
</organism>
<comment type="caution">
    <text evidence="3">The sequence shown here is derived from an EMBL/GenBank/DDBJ whole genome shotgun (WGS) entry which is preliminary data.</text>
</comment>
<evidence type="ECO:0000256" key="1">
    <source>
        <dbReference type="ARBA" id="ARBA00005947"/>
    </source>
</evidence>
<dbReference type="SUPFAM" id="SSF52768">
    <property type="entry name" value="Arginase/deacetylase"/>
    <property type="match status" value="1"/>
</dbReference>
<dbReference type="EMBL" id="LXPS01000006">
    <property type="protein sequence ID" value="OAE48457.1"/>
    <property type="molecule type" value="Genomic_DNA"/>
</dbReference>
<dbReference type="Gene3D" id="3.40.800.20">
    <property type="entry name" value="Histone deacetylase domain"/>
    <property type="match status" value="1"/>
</dbReference>
<accession>A0A176XGR3</accession>
<gene>
    <name evidence="3" type="ORF">A7J57_22550</name>
</gene>
<reference evidence="3 4" key="1">
    <citation type="submission" date="2016-05" db="EMBL/GenBank/DDBJ databases">
        <authorList>
            <person name="Lavstsen T."/>
            <person name="Jespersen J.S."/>
        </authorList>
    </citation>
    <scope>NUCLEOTIDE SEQUENCE [LARGE SCALE GENOMIC DNA]</scope>
    <source>
        <strain evidence="3 4">KCJ1736</strain>
    </source>
</reference>
<dbReference type="PANTHER" id="PTHR10625">
    <property type="entry name" value="HISTONE DEACETYLASE HDAC1-RELATED"/>
    <property type="match status" value="1"/>
</dbReference>
<dbReference type="InterPro" id="IPR000286">
    <property type="entry name" value="HDACs"/>
</dbReference>
<dbReference type="InterPro" id="IPR037138">
    <property type="entry name" value="His_deacetylse_dom_sf"/>
</dbReference>
<proteinExistence type="inferred from homology"/>
<evidence type="ECO:0000313" key="3">
    <source>
        <dbReference type="EMBL" id="OAE48457.1"/>
    </source>
</evidence>
<protein>
    <submittedName>
        <fullName evidence="3">Acetoin utilization protein</fullName>
    </submittedName>
</protein>
<feature type="domain" description="Histone deacetylase" evidence="2">
    <location>
        <begin position="41"/>
        <end position="327"/>
    </location>
</feature>
<dbReference type="InterPro" id="IPR023801">
    <property type="entry name" value="His_deacetylse_dom"/>
</dbReference>
<dbReference type="GO" id="GO:0004407">
    <property type="term" value="F:histone deacetylase activity"/>
    <property type="evidence" value="ECO:0007669"/>
    <property type="project" value="TreeGrafter"/>
</dbReference>
<dbReference type="InterPro" id="IPR023696">
    <property type="entry name" value="Ureohydrolase_dom_sf"/>
</dbReference>
<evidence type="ECO:0000259" key="2">
    <source>
        <dbReference type="Pfam" id="PF00850"/>
    </source>
</evidence>
<dbReference type="CDD" id="cd09996">
    <property type="entry name" value="HDAC_classII_1"/>
    <property type="match status" value="1"/>
</dbReference>
<dbReference type="AlphaFoldDB" id="A0A176XGR3"/>
<sequence length="371" mass="39650">MSTAFFTHESTFWHSTGVQSLFFPVGGWVEPPSGTYGADTPESKRRILNLIAASGLADKLSFPQSEPASRAQLLTVHTASYLDEFKRVSDAGGGDLGSLAPFSSGGYEIATRSAGLAIAAIESVLDGTFKNAFALCRPSGHHCTADTPMAFCLLANTAVAVETARLQRRGLRVAIIDWDVHFANGTQELFYEDGNVLTISIHQEGCRPPGQQGGEIDERGRGEGYGANLNIPLPPGSGHDAYLYAFSKLVVPKVEAFAPDLIVVSSGLDANAVDPLSRMLLHSASFRSLTALTKQLAEKLCDGKLVVVHEGGYAEAYVPFCGLAIVEALSGHQSAAVDPALAIFKTWQPSHRFNRFVQSIIDEYALAIPLP</sequence>
<dbReference type="Pfam" id="PF00850">
    <property type="entry name" value="Hist_deacetyl"/>
    <property type="match status" value="1"/>
</dbReference>
<dbReference type="RefSeq" id="WP_063947953.1">
    <property type="nucleotide sequence ID" value="NZ_LXPS01000006.1"/>
</dbReference>